<feature type="compositionally biased region" description="Basic and acidic residues" evidence="1">
    <location>
        <begin position="1"/>
        <end position="15"/>
    </location>
</feature>
<dbReference type="EMBL" id="GL985056">
    <property type="protein sequence ID" value="EGR52342.1"/>
    <property type="molecule type" value="Genomic_DNA"/>
</dbReference>
<keyword evidence="3" id="KW-1185">Reference proteome</keyword>
<protein>
    <submittedName>
        <fullName evidence="2">Predicted protein</fullName>
    </submittedName>
</protein>
<evidence type="ECO:0000256" key="1">
    <source>
        <dbReference type="SAM" id="MobiDB-lite"/>
    </source>
</evidence>
<evidence type="ECO:0000313" key="3">
    <source>
        <dbReference type="Proteomes" id="UP000008984"/>
    </source>
</evidence>
<dbReference type="VEuPathDB" id="FungiDB:TRIREDRAFT_200018"/>
<reference evidence="2 3" key="1">
    <citation type="journal article" date="2008" name="Nat. Biotechnol.">
        <title>Genome sequencing and analysis of the biomass-degrading fungus Trichoderma reesei (syn. Hypocrea jecorina).</title>
        <authorList>
            <person name="Martinez D."/>
            <person name="Berka R.M."/>
            <person name="Henrissat B."/>
            <person name="Saloheimo M."/>
            <person name="Arvas M."/>
            <person name="Baker S.E."/>
            <person name="Chapman J."/>
            <person name="Chertkov O."/>
            <person name="Coutinho P.M."/>
            <person name="Cullen D."/>
            <person name="Danchin E.G."/>
            <person name="Grigoriev I.V."/>
            <person name="Harris P."/>
            <person name="Jackson M."/>
            <person name="Kubicek C.P."/>
            <person name="Han C.S."/>
            <person name="Ho I."/>
            <person name="Larrondo L.F."/>
            <person name="de Leon A.L."/>
            <person name="Magnuson J.K."/>
            <person name="Merino S."/>
            <person name="Misra M."/>
            <person name="Nelson B."/>
            <person name="Putnam N."/>
            <person name="Robbertse B."/>
            <person name="Salamov A.A."/>
            <person name="Schmoll M."/>
            <person name="Terry A."/>
            <person name="Thayer N."/>
            <person name="Westerholm-Parvinen A."/>
            <person name="Schoch C.L."/>
            <person name="Yao J."/>
            <person name="Barabote R."/>
            <person name="Nelson M.A."/>
            <person name="Detter C."/>
            <person name="Bruce D."/>
            <person name="Kuske C.R."/>
            <person name="Xie G."/>
            <person name="Richardson P."/>
            <person name="Rokhsar D.S."/>
            <person name="Lucas S.M."/>
            <person name="Rubin E.M."/>
            <person name="Dunn-Coleman N."/>
            <person name="Ward M."/>
            <person name="Brettin T.S."/>
        </authorList>
    </citation>
    <scope>NUCLEOTIDE SEQUENCE [LARGE SCALE GENOMIC DNA]</scope>
    <source>
        <strain evidence="2 3">QM6a</strain>
    </source>
</reference>
<organism evidence="3">
    <name type="scientific">Hypocrea jecorina (strain QM6a)</name>
    <name type="common">Trichoderma reesei</name>
    <dbReference type="NCBI Taxonomy" id="431241"/>
    <lineage>
        <taxon>Eukaryota</taxon>
        <taxon>Fungi</taxon>
        <taxon>Dikarya</taxon>
        <taxon>Ascomycota</taxon>
        <taxon>Pezizomycotina</taxon>
        <taxon>Sordariomycetes</taxon>
        <taxon>Hypocreomycetidae</taxon>
        <taxon>Hypocreales</taxon>
        <taxon>Hypocreaceae</taxon>
        <taxon>Trichoderma</taxon>
    </lineage>
</organism>
<feature type="compositionally biased region" description="Polar residues" evidence="1">
    <location>
        <begin position="127"/>
        <end position="162"/>
    </location>
</feature>
<dbReference type="Proteomes" id="UP000008984">
    <property type="component" value="Unassembled WGS sequence"/>
</dbReference>
<dbReference type="GeneID" id="18482698"/>
<evidence type="ECO:0000313" key="2">
    <source>
        <dbReference type="EMBL" id="EGR52342.1"/>
    </source>
</evidence>
<name>G0R8F6_HYPJQ</name>
<gene>
    <name evidence="2" type="ORF">TRIREDRAFT_119764</name>
</gene>
<proteinExistence type="predicted"/>
<dbReference type="KEGG" id="tre:TRIREDRAFT_119764"/>
<accession>G0R8F6</accession>
<feature type="compositionally biased region" description="Polar residues" evidence="1">
    <location>
        <begin position="105"/>
        <end position="117"/>
    </location>
</feature>
<feature type="compositionally biased region" description="Low complexity" evidence="1">
    <location>
        <begin position="51"/>
        <end position="65"/>
    </location>
</feature>
<dbReference type="HOGENOM" id="CLU_813969_0_0_1"/>
<feature type="compositionally biased region" description="Polar residues" evidence="1">
    <location>
        <begin position="70"/>
        <end position="89"/>
    </location>
</feature>
<dbReference type="AlphaFoldDB" id="G0R8F6"/>
<sequence length="341" mass="36611">MPNESFKAKWRDKWNGRAKASLAEKTKKRVRKIWNSLKKPPRGSPLPTARPSSTSLQGSSSQLGPPHLQPSLSPQIRTSTASLSSNKTTAPHDIEHIYPPPATEPLSSPAINVPSVSHSDEAPANPPLTSNSPGESSESTITPSVASCSDVSQVVITDTSVPDTEDASSIAPTEDSSLTLDTEDVSSPPATETTSPPPITCPETASSPHDDEVPTDDHLSVNLWEEVFRSVNDETKSWIRQHGLSSTPNADSDDQVNALIDLLQNQSLLKNIRTPTKIRIGNQTIVFREYVADVISFLTMAGDLTATLVPRETSAPWAAGKALLKLELYEPTTLLISSVSA</sequence>
<feature type="region of interest" description="Disordered" evidence="1">
    <location>
        <begin position="1"/>
        <end position="216"/>
    </location>
</feature>
<feature type="compositionally biased region" description="Polar residues" evidence="1">
    <location>
        <begin position="170"/>
        <end position="180"/>
    </location>
</feature>
<dbReference type="RefSeq" id="XP_006961284.1">
    <property type="nucleotide sequence ID" value="XM_006961222.1"/>
</dbReference>
<dbReference type="OrthoDB" id="4900544at2759"/>